<evidence type="ECO:0000259" key="3">
    <source>
        <dbReference type="PROSITE" id="PS50110"/>
    </source>
</evidence>
<evidence type="ECO:0000313" key="4">
    <source>
        <dbReference type="EMBL" id="ACH37757.1"/>
    </source>
</evidence>
<dbReference type="Pfam" id="PF07228">
    <property type="entry name" value="SpoIIE"/>
    <property type="match status" value="1"/>
</dbReference>
<name>B5EE19_CITBB</name>
<organism evidence="4 5">
    <name type="scientific">Citrifermentans bemidjiense (strain ATCC BAA-1014 / DSM 16622 / JCM 12645 / Bem)</name>
    <name type="common">Geobacter bemidjiensis</name>
    <dbReference type="NCBI Taxonomy" id="404380"/>
    <lineage>
        <taxon>Bacteria</taxon>
        <taxon>Pseudomonadati</taxon>
        <taxon>Thermodesulfobacteriota</taxon>
        <taxon>Desulfuromonadia</taxon>
        <taxon>Geobacterales</taxon>
        <taxon>Geobacteraceae</taxon>
        <taxon>Citrifermentans</taxon>
    </lineage>
</organism>
<dbReference type="KEGG" id="gbm:Gbem_0731"/>
<dbReference type="SMART" id="SM00331">
    <property type="entry name" value="PP2C_SIG"/>
    <property type="match status" value="1"/>
</dbReference>
<keyword evidence="5" id="KW-1185">Reference proteome</keyword>
<dbReference type="InterPro" id="IPR052016">
    <property type="entry name" value="Bact_Sigma-Reg"/>
</dbReference>
<proteinExistence type="predicted"/>
<dbReference type="GO" id="GO:0000160">
    <property type="term" value="P:phosphorelay signal transduction system"/>
    <property type="evidence" value="ECO:0007669"/>
    <property type="project" value="InterPro"/>
</dbReference>
<dbReference type="PANTHER" id="PTHR43156:SF2">
    <property type="entry name" value="STAGE II SPORULATION PROTEIN E"/>
    <property type="match status" value="1"/>
</dbReference>
<keyword evidence="2" id="KW-0597">Phosphoprotein</keyword>
<accession>B5EE19</accession>
<dbReference type="SUPFAM" id="SSF81606">
    <property type="entry name" value="PP2C-like"/>
    <property type="match status" value="1"/>
</dbReference>
<evidence type="ECO:0000256" key="1">
    <source>
        <dbReference type="ARBA" id="ARBA00022801"/>
    </source>
</evidence>
<dbReference type="Proteomes" id="UP000008825">
    <property type="component" value="Chromosome"/>
</dbReference>
<feature type="modified residue" description="4-aspartylphosphate" evidence="2">
    <location>
        <position position="53"/>
    </location>
</feature>
<dbReference type="InterPro" id="IPR001932">
    <property type="entry name" value="PPM-type_phosphatase-like_dom"/>
</dbReference>
<dbReference type="STRING" id="404380.Gbem_0731"/>
<dbReference type="EMBL" id="CP001124">
    <property type="protein sequence ID" value="ACH37757.1"/>
    <property type="molecule type" value="Genomic_DNA"/>
</dbReference>
<gene>
    <name evidence="4" type="ordered locus">Gbem_0731</name>
</gene>
<dbReference type="AlphaFoldDB" id="B5EE19"/>
<reference evidence="4 5" key="2">
    <citation type="journal article" date="2010" name="BMC Genomics">
        <title>The genome of Geobacter bemidjiensis, exemplar for the subsurface clade of Geobacter species that predominate in Fe(III)-reducing subsurface environments.</title>
        <authorList>
            <person name="Aklujkar M."/>
            <person name="Young N.D."/>
            <person name="Holmes D."/>
            <person name="Chavan M."/>
            <person name="Risso C."/>
            <person name="Kiss H.E."/>
            <person name="Han C.S."/>
            <person name="Land M.L."/>
            <person name="Lovley D.R."/>
        </authorList>
    </citation>
    <scope>NUCLEOTIDE SEQUENCE [LARGE SCALE GENOMIC DNA]</scope>
    <source>
        <strain evidence="5">ATCC BAA-1014 / DSM 16622 / JCM 12645 / Bem</strain>
    </source>
</reference>
<dbReference type="HOGENOM" id="CLU_000445_43_7_7"/>
<evidence type="ECO:0000256" key="2">
    <source>
        <dbReference type="PROSITE-ProRule" id="PRU00169"/>
    </source>
</evidence>
<dbReference type="RefSeq" id="WP_012529164.1">
    <property type="nucleotide sequence ID" value="NC_011146.1"/>
</dbReference>
<dbReference type="Gene3D" id="3.60.40.10">
    <property type="entry name" value="PPM-type phosphatase domain"/>
    <property type="match status" value="1"/>
</dbReference>
<feature type="domain" description="Response regulatory" evidence="3">
    <location>
        <begin position="4"/>
        <end position="118"/>
    </location>
</feature>
<protein>
    <submittedName>
        <fullName evidence="4">Response receiver protein serine/threonine phosphatase, PP2C family</fullName>
    </submittedName>
</protein>
<dbReference type="Pfam" id="PF00072">
    <property type="entry name" value="Response_reg"/>
    <property type="match status" value="1"/>
</dbReference>
<dbReference type="GO" id="GO:0016791">
    <property type="term" value="F:phosphatase activity"/>
    <property type="evidence" value="ECO:0007669"/>
    <property type="project" value="TreeGrafter"/>
</dbReference>
<dbReference type="SMART" id="SM00448">
    <property type="entry name" value="REC"/>
    <property type="match status" value="1"/>
</dbReference>
<reference evidence="4 5" key="1">
    <citation type="submission" date="2008-07" db="EMBL/GenBank/DDBJ databases">
        <title>Complete sequence of Geobacter bemidjiensis BEM.</title>
        <authorList>
            <consortium name="US DOE Joint Genome Institute"/>
            <person name="Lucas S."/>
            <person name="Copeland A."/>
            <person name="Lapidus A."/>
            <person name="Glavina del Rio T."/>
            <person name="Dalin E."/>
            <person name="Tice H."/>
            <person name="Bruce D."/>
            <person name="Goodwin L."/>
            <person name="Pitluck S."/>
            <person name="Kiss H."/>
            <person name="Brettin T."/>
            <person name="Detter J.C."/>
            <person name="Han C."/>
            <person name="Kuske C.R."/>
            <person name="Schmutz J."/>
            <person name="Larimer F."/>
            <person name="Land M."/>
            <person name="Hauser L."/>
            <person name="Kyrpides N."/>
            <person name="Lykidis A."/>
            <person name="Lovley D."/>
            <person name="Richardson P."/>
        </authorList>
    </citation>
    <scope>NUCLEOTIDE SEQUENCE [LARGE SCALE GENOMIC DNA]</scope>
    <source>
        <strain evidence="5">ATCC BAA-1014 / DSM 16622 / JCM 12645 / Bem</strain>
    </source>
</reference>
<sequence>MRTTILVVDDSKSMRRIIVDSLKDEGYECRSAEDVDTALIALDGCEFSLVLCDIEMPGRNGIFLLNEIRTTRPDTYVVMLTGVTDPETVMHCIHLGANDYLMKPFTLERLLLTVRNALQQRKLYLEHRSYQETLEQKVLEQTEQIRASLLEKALITKEMEIAGAIHAALVPRFIPSTPRLSFAAHYLSAGPLGGDYFDIFHRGDGLVDVVIADVAGHNIGSALIVAQLRGALRVQASAARLGCAEMLKLINESFYEDLTGAEIFVSMLYLRLDEVSMQLQYACAGHNPGIMLRADGSVLELDAEGMIIGVAREVDFEEKALPLEAGSRLMLYTDGIVEAENGAGELFGLAKFVASLSEAREGEPGVLVEAALSSMKRFTSAAPLKDDLTVVVVGVS</sequence>
<dbReference type="eggNOG" id="COG3437">
    <property type="taxonomic scope" value="Bacteria"/>
</dbReference>
<keyword evidence="1" id="KW-0378">Hydrolase</keyword>
<evidence type="ECO:0000313" key="5">
    <source>
        <dbReference type="Proteomes" id="UP000008825"/>
    </source>
</evidence>
<dbReference type="InterPro" id="IPR011006">
    <property type="entry name" value="CheY-like_superfamily"/>
</dbReference>
<dbReference type="OrthoDB" id="567977at2"/>
<dbReference type="SUPFAM" id="SSF52172">
    <property type="entry name" value="CheY-like"/>
    <property type="match status" value="1"/>
</dbReference>
<dbReference type="Gene3D" id="3.40.50.2300">
    <property type="match status" value="1"/>
</dbReference>
<dbReference type="InterPro" id="IPR036457">
    <property type="entry name" value="PPM-type-like_dom_sf"/>
</dbReference>
<dbReference type="PANTHER" id="PTHR43156">
    <property type="entry name" value="STAGE II SPORULATION PROTEIN E-RELATED"/>
    <property type="match status" value="1"/>
</dbReference>
<dbReference type="eggNOG" id="COG2208">
    <property type="taxonomic scope" value="Bacteria"/>
</dbReference>
<dbReference type="PROSITE" id="PS50110">
    <property type="entry name" value="RESPONSE_REGULATORY"/>
    <property type="match status" value="1"/>
</dbReference>
<dbReference type="InterPro" id="IPR001789">
    <property type="entry name" value="Sig_transdc_resp-reg_receiver"/>
</dbReference>